<protein>
    <recommendedName>
        <fullName evidence="6">Ribosomal RNA small subunit methyltransferase I</fullName>
        <ecNumber evidence="6">2.1.1.198</ecNumber>
    </recommendedName>
    <alternativeName>
        <fullName evidence="6">16S rRNA 2'-O-ribose C1402 methyltransferase</fullName>
    </alternativeName>
    <alternativeName>
        <fullName evidence="6">rRNA (cytidine-2'-O-)-methyltransferase RsmI</fullName>
    </alternativeName>
</protein>
<dbReference type="InterPro" id="IPR035996">
    <property type="entry name" value="4pyrrol_Methylase_sf"/>
</dbReference>
<comment type="similarity">
    <text evidence="6">Belongs to the methyltransferase superfamily. RsmI family.</text>
</comment>
<comment type="subcellular location">
    <subcellularLocation>
        <location evidence="6">Cytoplasm</location>
    </subcellularLocation>
</comment>
<evidence type="ECO:0000256" key="4">
    <source>
        <dbReference type="ARBA" id="ARBA00022679"/>
    </source>
</evidence>
<dbReference type="PANTHER" id="PTHR46111:SF1">
    <property type="entry name" value="RIBOSOMAL RNA SMALL SUBUNIT METHYLTRANSFERASE I"/>
    <property type="match status" value="1"/>
</dbReference>
<dbReference type="GO" id="GO:0005737">
    <property type="term" value="C:cytoplasm"/>
    <property type="evidence" value="ECO:0007669"/>
    <property type="project" value="UniProtKB-SubCell"/>
</dbReference>
<dbReference type="InterPro" id="IPR014776">
    <property type="entry name" value="4pyrrole_Mease_sub2"/>
</dbReference>
<dbReference type="PIRSF" id="PIRSF005917">
    <property type="entry name" value="MTase_YraL"/>
    <property type="match status" value="1"/>
</dbReference>
<dbReference type="FunFam" id="3.30.950.10:FF:000002">
    <property type="entry name" value="Ribosomal RNA small subunit methyltransferase I"/>
    <property type="match status" value="1"/>
</dbReference>
<dbReference type="EC" id="2.1.1.198" evidence="6"/>
<evidence type="ECO:0000256" key="3">
    <source>
        <dbReference type="ARBA" id="ARBA00022603"/>
    </source>
</evidence>
<keyword evidence="1 6" id="KW-0963">Cytoplasm</keyword>
<dbReference type="Proteomes" id="UP000294466">
    <property type="component" value="Chromosome"/>
</dbReference>
<keyword evidence="5 6" id="KW-0949">S-adenosyl-L-methionine</keyword>
<accession>A0A451CWB8</accession>
<dbReference type="Pfam" id="PF00590">
    <property type="entry name" value="TP_methylase"/>
    <property type="match status" value="1"/>
</dbReference>
<gene>
    <name evidence="6 8" type="primary">rsmI</name>
    <name evidence="8" type="ORF">BUCISPPS3390_061</name>
</gene>
<reference evidence="8 9" key="1">
    <citation type="submission" date="2019-02" db="EMBL/GenBank/DDBJ databases">
        <authorList>
            <person name="Manzano-Marin A."/>
            <person name="Manzano-Marin A."/>
        </authorList>
    </citation>
    <scope>NUCLEOTIDE SEQUENCE [LARGE SCALE GENOMIC DNA]</scope>
    <source>
        <strain evidence="8 9">BuCisplendens/pseudotsugae</strain>
    </source>
</reference>
<dbReference type="AlphaFoldDB" id="A0A451CWB8"/>
<evidence type="ECO:0000256" key="2">
    <source>
        <dbReference type="ARBA" id="ARBA00022552"/>
    </source>
</evidence>
<comment type="function">
    <text evidence="6">Catalyzes the 2'-O-methylation of the ribose of cytidine 1402 (C1402) in 16S rRNA.</text>
</comment>
<evidence type="ECO:0000256" key="1">
    <source>
        <dbReference type="ARBA" id="ARBA00022490"/>
    </source>
</evidence>
<dbReference type="InterPro" id="IPR014777">
    <property type="entry name" value="4pyrrole_Mease_sub1"/>
</dbReference>
<evidence type="ECO:0000313" key="9">
    <source>
        <dbReference type="Proteomes" id="UP000294466"/>
    </source>
</evidence>
<sequence length="276" mass="31415">MVPTPIGNLLDITYRSINILKKVDYIITENIKHTSVLLKKFSIINILLSLNACNEHKKTKKYISMLKSGNNIALVSKAGTPVINDPGYFLIKESYHQKIRVVPLPGACAAITALSASGFKTHQFCYEGFLPKTKTACEKKLSSLCHEKRTIILYESPKRLVKTMKLIKKIMGKRRKITIAKEITKKWENIQRGTIKKLLSKIKKEINWKKGEITIIINGSNPIISNVISKKVFKIFYILEKIMQKSTAIKITAKICGFNKNILYNTIIKKKLHEVD</sequence>
<evidence type="ECO:0000256" key="6">
    <source>
        <dbReference type="HAMAP-Rule" id="MF_01877"/>
    </source>
</evidence>
<dbReference type="CDD" id="cd11648">
    <property type="entry name" value="RsmI"/>
    <property type="match status" value="1"/>
</dbReference>
<dbReference type="Gene3D" id="3.40.1010.10">
    <property type="entry name" value="Cobalt-precorrin-4 Transmethylase, Domain 1"/>
    <property type="match status" value="1"/>
</dbReference>
<dbReference type="SUPFAM" id="SSF53790">
    <property type="entry name" value="Tetrapyrrole methylase"/>
    <property type="match status" value="1"/>
</dbReference>
<dbReference type="PANTHER" id="PTHR46111">
    <property type="entry name" value="RIBOSOMAL RNA SMALL SUBUNIT METHYLTRANSFERASE I"/>
    <property type="match status" value="1"/>
</dbReference>
<proteinExistence type="inferred from homology"/>
<name>A0A451CWB8_9GAMM</name>
<organism evidence="8 9">
    <name type="scientific">Buchnera aphidicola</name>
    <name type="common">Cinara cf. splendens/pseudotsugae 3390</name>
    <dbReference type="NCBI Taxonomy" id="2518980"/>
    <lineage>
        <taxon>Bacteria</taxon>
        <taxon>Pseudomonadati</taxon>
        <taxon>Pseudomonadota</taxon>
        <taxon>Gammaproteobacteria</taxon>
        <taxon>Enterobacterales</taxon>
        <taxon>Erwiniaceae</taxon>
        <taxon>Buchnera</taxon>
    </lineage>
</organism>
<dbReference type="HAMAP" id="MF_01877">
    <property type="entry name" value="16SrRNA_methyltr_I"/>
    <property type="match status" value="1"/>
</dbReference>
<dbReference type="EMBL" id="LR217692">
    <property type="protein sequence ID" value="VFP77631.1"/>
    <property type="molecule type" value="Genomic_DNA"/>
</dbReference>
<evidence type="ECO:0000313" key="8">
    <source>
        <dbReference type="EMBL" id="VFP77631.1"/>
    </source>
</evidence>
<dbReference type="Gene3D" id="3.30.950.10">
    <property type="entry name" value="Methyltransferase, Cobalt-precorrin-4 Transmethylase, Domain 2"/>
    <property type="match status" value="1"/>
</dbReference>
<comment type="catalytic activity">
    <reaction evidence="6">
        <text>cytidine(1402) in 16S rRNA + S-adenosyl-L-methionine = 2'-O-methylcytidine(1402) in 16S rRNA + S-adenosyl-L-homocysteine + H(+)</text>
        <dbReference type="Rhea" id="RHEA:42924"/>
        <dbReference type="Rhea" id="RHEA-COMP:10285"/>
        <dbReference type="Rhea" id="RHEA-COMP:10286"/>
        <dbReference type="ChEBI" id="CHEBI:15378"/>
        <dbReference type="ChEBI" id="CHEBI:57856"/>
        <dbReference type="ChEBI" id="CHEBI:59789"/>
        <dbReference type="ChEBI" id="CHEBI:74495"/>
        <dbReference type="ChEBI" id="CHEBI:82748"/>
        <dbReference type="EC" id="2.1.1.198"/>
    </reaction>
</comment>
<keyword evidence="2 6" id="KW-0698">rRNA processing</keyword>
<feature type="domain" description="Tetrapyrrole methylase" evidence="7">
    <location>
        <begin position="2"/>
        <end position="198"/>
    </location>
</feature>
<dbReference type="InterPro" id="IPR000878">
    <property type="entry name" value="4pyrrol_Mease"/>
</dbReference>
<keyword evidence="3 6" id="KW-0489">Methyltransferase</keyword>
<evidence type="ECO:0000256" key="5">
    <source>
        <dbReference type="ARBA" id="ARBA00022691"/>
    </source>
</evidence>
<keyword evidence="4 6" id="KW-0808">Transferase</keyword>
<evidence type="ECO:0000259" key="7">
    <source>
        <dbReference type="Pfam" id="PF00590"/>
    </source>
</evidence>
<dbReference type="NCBIfam" id="TIGR00096">
    <property type="entry name" value="16S rRNA (cytidine(1402)-2'-O)-methyltransferase"/>
    <property type="match status" value="1"/>
</dbReference>
<dbReference type="GO" id="GO:0070677">
    <property type="term" value="F:rRNA (cytosine-2'-O-)-methyltransferase activity"/>
    <property type="evidence" value="ECO:0007669"/>
    <property type="project" value="UniProtKB-UniRule"/>
</dbReference>
<dbReference type="InterPro" id="IPR008189">
    <property type="entry name" value="rRNA_ssu_MeTfrase_I"/>
</dbReference>